<reference evidence="1 2" key="1">
    <citation type="submission" date="2024-05" db="EMBL/GenBank/DDBJ databases">
        <authorList>
            <person name="Yi C."/>
        </authorList>
    </citation>
    <scope>NUCLEOTIDE SEQUENCE [LARGE SCALE GENOMIC DNA]</scope>
    <source>
        <strain evidence="1 2">XS13</strain>
    </source>
</reference>
<keyword evidence="2" id="KW-1185">Reference proteome</keyword>
<accession>A0ABV0INI0</accession>
<dbReference type="RefSeq" id="WP_309816918.1">
    <property type="nucleotide sequence ID" value="NZ_JBDXMX010000009.1"/>
</dbReference>
<proteinExistence type="predicted"/>
<evidence type="ECO:0000313" key="2">
    <source>
        <dbReference type="Proteomes" id="UP001484097"/>
    </source>
</evidence>
<sequence>MSGKAYSVTSDSTGLGFGFRLRWRLAYMATYVTGSASRQGTLDPSAQLRRDRAQRLLKGYQAEGTEPPAELTRIAQGY</sequence>
<comment type="caution">
    <text evidence="1">The sequence shown here is derived from an EMBL/GenBank/DDBJ whole genome shotgun (WGS) entry which is preliminary data.</text>
</comment>
<dbReference type="Proteomes" id="UP001484097">
    <property type="component" value="Unassembled WGS sequence"/>
</dbReference>
<dbReference type="EMBL" id="JBDXMX010000009">
    <property type="protein sequence ID" value="MEO9249087.1"/>
    <property type="molecule type" value="Genomic_DNA"/>
</dbReference>
<evidence type="ECO:0000313" key="1">
    <source>
        <dbReference type="EMBL" id="MEO9249087.1"/>
    </source>
</evidence>
<gene>
    <name evidence="1" type="ORF">ABDK96_15490</name>
</gene>
<evidence type="ECO:0008006" key="3">
    <source>
        <dbReference type="Google" id="ProtNLM"/>
    </source>
</evidence>
<name>A0ABV0INI0_9MICC</name>
<organism evidence="1 2">
    <name type="scientific">Citricoccus nitrophenolicus</name>
    <dbReference type="NCBI Taxonomy" id="863575"/>
    <lineage>
        <taxon>Bacteria</taxon>
        <taxon>Bacillati</taxon>
        <taxon>Actinomycetota</taxon>
        <taxon>Actinomycetes</taxon>
        <taxon>Micrococcales</taxon>
        <taxon>Micrococcaceae</taxon>
        <taxon>Citricoccus</taxon>
    </lineage>
</organism>
<protein>
    <recommendedName>
        <fullName evidence="3">Integrase</fullName>
    </recommendedName>
</protein>